<evidence type="ECO:0000256" key="6">
    <source>
        <dbReference type="ARBA" id="ARBA00022741"/>
    </source>
</evidence>
<keyword evidence="9" id="KW-0756">Sterol biosynthesis</keyword>
<dbReference type="Gene3D" id="3.30.230.10">
    <property type="match status" value="1"/>
</dbReference>
<evidence type="ECO:0000256" key="9">
    <source>
        <dbReference type="ARBA" id="ARBA00023011"/>
    </source>
</evidence>
<dbReference type="PROSITE" id="PS00627">
    <property type="entry name" value="GHMP_KINASES_ATP"/>
    <property type="match status" value="1"/>
</dbReference>
<evidence type="ECO:0000259" key="16">
    <source>
        <dbReference type="Pfam" id="PF00288"/>
    </source>
</evidence>
<name>A0A8H3G236_9LECA</name>
<dbReference type="PANTHER" id="PTHR10457">
    <property type="entry name" value="MEVALONATE KINASE/GALACTOKINASE"/>
    <property type="match status" value="1"/>
</dbReference>
<dbReference type="InterPro" id="IPR014721">
    <property type="entry name" value="Ribsml_uS5_D2-typ_fold_subgr"/>
</dbReference>
<dbReference type="InterPro" id="IPR006203">
    <property type="entry name" value="GHMP_knse_ATP-bd_CS"/>
</dbReference>
<evidence type="ECO:0000256" key="14">
    <source>
        <dbReference type="ARBA" id="ARBA00029590"/>
    </source>
</evidence>
<keyword evidence="13" id="KW-0119">Carbohydrate metabolism</keyword>
<evidence type="ECO:0000256" key="11">
    <source>
        <dbReference type="ARBA" id="ARBA00023166"/>
    </source>
</evidence>
<evidence type="ECO:0000259" key="18">
    <source>
        <dbReference type="Pfam" id="PF10509"/>
    </source>
</evidence>
<dbReference type="InterPro" id="IPR036554">
    <property type="entry name" value="GHMP_kinase_C_sf"/>
</dbReference>
<proteinExistence type="inferred from homology"/>
<keyword evidence="6" id="KW-0547">Nucleotide-binding</keyword>
<dbReference type="GO" id="GO:0006012">
    <property type="term" value="P:galactose metabolic process"/>
    <property type="evidence" value="ECO:0007669"/>
    <property type="project" value="UniProtKB-UniPathway"/>
</dbReference>
<organism evidence="19 20">
    <name type="scientific">Heterodermia speciosa</name>
    <dbReference type="NCBI Taxonomy" id="116794"/>
    <lineage>
        <taxon>Eukaryota</taxon>
        <taxon>Fungi</taxon>
        <taxon>Dikarya</taxon>
        <taxon>Ascomycota</taxon>
        <taxon>Pezizomycotina</taxon>
        <taxon>Lecanoromycetes</taxon>
        <taxon>OSLEUM clade</taxon>
        <taxon>Lecanoromycetidae</taxon>
        <taxon>Caliciales</taxon>
        <taxon>Physciaceae</taxon>
        <taxon>Heterodermia</taxon>
    </lineage>
</organism>
<feature type="domain" description="Galactokinase N-terminal" evidence="18">
    <location>
        <begin position="33"/>
        <end position="81"/>
    </location>
</feature>
<dbReference type="GO" id="GO:0016126">
    <property type="term" value="P:sterol biosynthetic process"/>
    <property type="evidence" value="ECO:0007669"/>
    <property type="project" value="UniProtKB-KW"/>
</dbReference>
<evidence type="ECO:0000256" key="12">
    <source>
        <dbReference type="ARBA" id="ARBA00023221"/>
    </source>
</evidence>
<dbReference type="InterPro" id="IPR000705">
    <property type="entry name" value="Galactokinase"/>
</dbReference>
<comment type="similarity">
    <text evidence="2">Belongs to the GHMP kinase family. GalK subfamily.</text>
</comment>
<evidence type="ECO:0000256" key="2">
    <source>
        <dbReference type="ARBA" id="ARBA00006566"/>
    </source>
</evidence>
<dbReference type="SUPFAM" id="SSF54211">
    <property type="entry name" value="Ribosomal protein S5 domain 2-like"/>
    <property type="match status" value="1"/>
</dbReference>
<dbReference type="GO" id="GO:0005524">
    <property type="term" value="F:ATP binding"/>
    <property type="evidence" value="ECO:0007669"/>
    <property type="project" value="UniProtKB-KW"/>
</dbReference>
<keyword evidence="8" id="KW-0067">ATP-binding</keyword>
<evidence type="ECO:0000256" key="13">
    <source>
        <dbReference type="ARBA" id="ARBA00023277"/>
    </source>
</evidence>
<evidence type="ECO:0000256" key="4">
    <source>
        <dbReference type="ARBA" id="ARBA00019487"/>
    </source>
</evidence>
<evidence type="ECO:0000256" key="5">
    <source>
        <dbReference type="ARBA" id="ARBA00022679"/>
    </source>
</evidence>
<evidence type="ECO:0000256" key="8">
    <source>
        <dbReference type="ARBA" id="ARBA00022840"/>
    </source>
</evidence>
<reference evidence="19" key="1">
    <citation type="submission" date="2021-03" db="EMBL/GenBank/DDBJ databases">
        <authorList>
            <person name="Tagirdzhanova G."/>
        </authorList>
    </citation>
    <scope>NUCLEOTIDE SEQUENCE</scope>
</reference>
<evidence type="ECO:0000256" key="3">
    <source>
        <dbReference type="ARBA" id="ARBA00012315"/>
    </source>
</evidence>
<dbReference type="EC" id="2.7.1.6" evidence="3"/>
<comment type="catalytic activity">
    <reaction evidence="15">
        <text>alpha-D-galactose + ATP = alpha-D-galactose 1-phosphate + ADP + H(+)</text>
        <dbReference type="Rhea" id="RHEA:13553"/>
        <dbReference type="ChEBI" id="CHEBI:15378"/>
        <dbReference type="ChEBI" id="CHEBI:28061"/>
        <dbReference type="ChEBI" id="CHEBI:30616"/>
        <dbReference type="ChEBI" id="CHEBI:58336"/>
        <dbReference type="ChEBI" id="CHEBI:456216"/>
        <dbReference type="EC" id="2.7.1.6"/>
    </reaction>
    <physiologicalReaction direction="left-to-right" evidence="15">
        <dbReference type="Rhea" id="RHEA:13554"/>
    </physiologicalReaction>
</comment>
<dbReference type="InterPro" id="IPR006204">
    <property type="entry name" value="GHMP_kinase_N_dom"/>
</dbReference>
<evidence type="ECO:0000259" key="17">
    <source>
        <dbReference type="Pfam" id="PF08544"/>
    </source>
</evidence>
<dbReference type="Gene3D" id="1.20.1440.340">
    <property type="match status" value="1"/>
</dbReference>
<dbReference type="AlphaFoldDB" id="A0A8H3G236"/>
<keyword evidence="12" id="KW-0753">Steroid metabolism</keyword>
<dbReference type="PRINTS" id="PR00473">
    <property type="entry name" value="GALCTOKINASE"/>
</dbReference>
<dbReference type="UniPathway" id="UPA00214"/>
<evidence type="ECO:0000256" key="7">
    <source>
        <dbReference type="ARBA" id="ARBA00022777"/>
    </source>
</evidence>
<dbReference type="InterPro" id="IPR019539">
    <property type="entry name" value="GalKase_N"/>
</dbReference>
<feature type="domain" description="GHMP kinase C-terminal" evidence="17">
    <location>
        <begin position="462"/>
        <end position="533"/>
    </location>
</feature>
<dbReference type="GO" id="GO:0004335">
    <property type="term" value="F:galactokinase activity"/>
    <property type="evidence" value="ECO:0007669"/>
    <property type="project" value="UniProtKB-EC"/>
</dbReference>
<keyword evidence="12" id="KW-0443">Lipid metabolism</keyword>
<dbReference type="InterPro" id="IPR013750">
    <property type="entry name" value="GHMP_kinase_C_dom"/>
</dbReference>
<dbReference type="Pfam" id="PF10509">
    <property type="entry name" value="GalKase_gal_bdg"/>
    <property type="match status" value="1"/>
</dbReference>
<keyword evidence="20" id="KW-1185">Reference proteome</keyword>
<dbReference type="PANTHER" id="PTHR10457:SF7">
    <property type="entry name" value="GALACTOKINASE-RELATED"/>
    <property type="match status" value="1"/>
</dbReference>
<dbReference type="EMBL" id="CAJPDS010000078">
    <property type="protein sequence ID" value="CAF9934831.1"/>
    <property type="molecule type" value="Genomic_DNA"/>
</dbReference>
<keyword evidence="9" id="KW-0752">Steroid biosynthesis</keyword>
<comment type="pathway">
    <text evidence="1">Carbohydrate metabolism; galactose metabolism.</text>
</comment>
<sequence length="560" mass="61125">MDEPVPIITSLDALYPSESLVTQMQRWDRLYRHFASLYHSSSPQFVARSPGRVNILGEHIDYSLYEVLPMAILADVLIAVSTSTPSPDSQETTILISNIDSEKYPSTEFGIPSNGEIEIDPSNHSWTNYFKAGCKGAVSLLRKQTPDLSLRSMSILVDGNVPAGSGLSSSAAFVCASALAVLRANGQSSVIKKQLVELAIVSERSVGVNSGGMDRTYISDSLIPFYALIHYWFAFLEQMEESRCRDLSQPSRKAFDRVMLTPQNLESASVFSVRGDALSVSFSPELHAEAIAFPKLDPPITFMIAQSFVVSDKHVTAPERYNLRVVECTLAADVLAAALKLKLEDDAAPLGRSLRGFQTAYYSPSPSSPGDPSTPYKTQLETMLQLISTHLSNPSGYTHSDIASLLSISPTEVKSRYLTAFPVRASTFHLAHRATHVFSEALRVLAFKSLLLTSPPPSGLLPQLGALMTETQISCREAYDCSCAELDQLCEIAREAGTYGGRLTGAGWGGCTVHLVPKGKVEEVRKAWVERYYKAREPGISEERLREAIVVSEPGQGSAM</sequence>
<evidence type="ECO:0000256" key="15">
    <source>
        <dbReference type="ARBA" id="ARBA00049538"/>
    </source>
</evidence>
<keyword evidence="7" id="KW-0418">Kinase</keyword>
<evidence type="ECO:0000313" key="20">
    <source>
        <dbReference type="Proteomes" id="UP000664521"/>
    </source>
</evidence>
<keyword evidence="10" id="KW-0299">Galactose metabolism</keyword>
<protein>
    <recommendedName>
        <fullName evidence="4">Galactokinase</fullName>
        <ecNumber evidence="3">2.7.1.6</ecNumber>
    </recommendedName>
    <alternativeName>
        <fullName evidence="14">Galactose kinase</fullName>
    </alternativeName>
</protein>
<dbReference type="InterPro" id="IPR020568">
    <property type="entry name" value="Ribosomal_Su5_D2-typ_SF"/>
</dbReference>
<evidence type="ECO:0000256" key="1">
    <source>
        <dbReference type="ARBA" id="ARBA00004947"/>
    </source>
</evidence>
<keyword evidence="11" id="KW-1207">Sterol metabolism</keyword>
<gene>
    <name evidence="19" type="primary">GAL1</name>
    <name evidence="19" type="ORF">HETSPECPRED_009374</name>
</gene>
<dbReference type="PRINTS" id="PR00959">
    <property type="entry name" value="MEVGALKINASE"/>
</dbReference>
<keyword evidence="9" id="KW-0444">Lipid biosynthesis</keyword>
<comment type="caution">
    <text evidence="19">The sequence shown here is derived from an EMBL/GenBank/DDBJ whole genome shotgun (WGS) entry which is preliminary data.</text>
</comment>
<dbReference type="GO" id="GO:0005829">
    <property type="term" value="C:cytosol"/>
    <property type="evidence" value="ECO:0007669"/>
    <property type="project" value="TreeGrafter"/>
</dbReference>
<dbReference type="Proteomes" id="UP000664521">
    <property type="component" value="Unassembled WGS sequence"/>
</dbReference>
<dbReference type="SUPFAM" id="SSF55060">
    <property type="entry name" value="GHMP Kinase, C-terminal domain"/>
    <property type="match status" value="1"/>
</dbReference>
<feature type="domain" description="GHMP kinase N-terminal" evidence="16">
    <location>
        <begin position="135"/>
        <end position="215"/>
    </location>
</feature>
<keyword evidence="5" id="KW-0808">Transferase</keyword>
<dbReference type="Pfam" id="PF08544">
    <property type="entry name" value="GHMP_kinases_C"/>
    <property type="match status" value="1"/>
</dbReference>
<dbReference type="OrthoDB" id="187738at2759"/>
<accession>A0A8H3G236</accession>
<evidence type="ECO:0000256" key="10">
    <source>
        <dbReference type="ARBA" id="ARBA00023144"/>
    </source>
</evidence>
<dbReference type="Pfam" id="PF00288">
    <property type="entry name" value="GHMP_kinases_N"/>
    <property type="match status" value="1"/>
</dbReference>
<dbReference type="FunFam" id="1.20.1440.340:FF:000003">
    <property type="entry name" value="GAL1p Galactokinase"/>
    <property type="match status" value="1"/>
</dbReference>
<evidence type="ECO:0000313" key="19">
    <source>
        <dbReference type="EMBL" id="CAF9934831.1"/>
    </source>
</evidence>